<protein>
    <submittedName>
        <fullName evidence="1">Uncharacterized protein</fullName>
    </submittedName>
</protein>
<accession>A0A0A3IKQ1</accession>
<dbReference type="Proteomes" id="UP000030437">
    <property type="component" value="Unassembled WGS sequence"/>
</dbReference>
<proteinExistence type="predicted"/>
<dbReference type="AlphaFoldDB" id="A0A0A3IKQ1"/>
<name>A0A0A3IKQ1_9BACI</name>
<comment type="caution">
    <text evidence="1">The sequence shown here is derived from an EMBL/GenBank/DDBJ whole genome shotgun (WGS) entry which is preliminary data.</text>
</comment>
<gene>
    <name evidence="1" type="ORF">CD32_08700</name>
</gene>
<organism evidence="1 2">
    <name type="scientific">Lysinibacillus odysseyi 34hs-1 = NBRC 100172</name>
    <dbReference type="NCBI Taxonomy" id="1220589"/>
    <lineage>
        <taxon>Bacteria</taxon>
        <taxon>Bacillati</taxon>
        <taxon>Bacillota</taxon>
        <taxon>Bacilli</taxon>
        <taxon>Bacillales</taxon>
        <taxon>Bacillaceae</taxon>
        <taxon>Lysinibacillus</taxon>
    </lineage>
</organism>
<sequence length="132" mass="14876">MTKVTQMNEEIFSTNLSKAVDKIKEGREISSDIVKFVIEPVEEHGKLLDGSDEMMKRLVLSKENIGDKKLLLEDVVGVLGGLFPKAPMWINISFMEMQGDVAIFKLETSLRFRKPTLLRNAETGHAPFNVII</sequence>
<evidence type="ECO:0000313" key="2">
    <source>
        <dbReference type="Proteomes" id="UP000030437"/>
    </source>
</evidence>
<evidence type="ECO:0000313" key="1">
    <source>
        <dbReference type="EMBL" id="KGR85314.1"/>
    </source>
</evidence>
<keyword evidence="2" id="KW-1185">Reference proteome</keyword>
<dbReference type="RefSeq" id="WP_036153585.1">
    <property type="nucleotide sequence ID" value="NZ_AVCX01000007.1"/>
</dbReference>
<dbReference type="OrthoDB" id="2087031at2"/>
<reference evidence="1 2" key="1">
    <citation type="submission" date="2014-02" db="EMBL/GenBank/DDBJ databases">
        <title>Draft genome sequence of Lysinibacillus odysseyi NBRC 100172.</title>
        <authorList>
            <person name="Zhang F."/>
            <person name="Wang G."/>
            <person name="Zhang L."/>
        </authorList>
    </citation>
    <scope>NUCLEOTIDE SEQUENCE [LARGE SCALE GENOMIC DNA]</scope>
    <source>
        <strain evidence="1 2">NBRC 100172</strain>
    </source>
</reference>
<dbReference type="STRING" id="1220589.CD32_08700"/>
<dbReference type="eggNOG" id="ENOG5033X0V">
    <property type="taxonomic scope" value="Bacteria"/>
</dbReference>
<dbReference type="EMBL" id="JPVP01000054">
    <property type="protein sequence ID" value="KGR85314.1"/>
    <property type="molecule type" value="Genomic_DNA"/>
</dbReference>